<evidence type="ECO:0000256" key="2">
    <source>
        <dbReference type="SAM" id="Phobius"/>
    </source>
</evidence>
<gene>
    <name evidence="3" type="ORF">DRW48_13800</name>
</gene>
<accession>A0A344PML2</accession>
<dbReference type="RefSeq" id="WP_114076934.1">
    <property type="nucleotide sequence ID" value="NZ_CP030918.1"/>
</dbReference>
<proteinExistence type="predicted"/>
<name>A0A344PML2_9RHOB</name>
<keyword evidence="2" id="KW-1133">Transmembrane helix</keyword>
<sequence>MRVLKVIVALAILAVAGLAGFAYFGEMDPEPRETRIPVTLKLQPPEEAPIAPVPAVPAPASVQPDTPAAAGADALD</sequence>
<evidence type="ECO:0000313" key="3">
    <source>
        <dbReference type="EMBL" id="AXC50617.1"/>
    </source>
</evidence>
<organism evidence="3 4">
    <name type="scientific">Paracoccus suum</name>
    <dbReference type="NCBI Taxonomy" id="2259340"/>
    <lineage>
        <taxon>Bacteria</taxon>
        <taxon>Pseudomonadati</taxon>
        <taxon>Pseudomonadota</taxon>
        <taxon>Alphaproteobacteria</taxon>
        <taxon>Rhodobacterales</taxon>
        <taxon>Paracoccaceae</taxon>
        <taxon>Paracoccus</taxon>
    </lineage>
</organism>
<evidence type="ECO:0000313" key="4">
    <source>
        <dbReference type="Proteomes" id="UP000252023"/>
    </source>
</evidence>
<keyword evidence="2" id="KW-0472">Membrane</keyword>
<keyword evidence="4" id="KW-1185">Reference proteome</keyword>
<feature type="transmembrane region" description="Helical" evidence="2">
    <location>
        <begin position="6"/>
        <end position="25"/>
    </location>
</feature>
<dbReference type="Proteomes" id="UP000252023">
    <property type="component" value="Chromosome"/>
</dbReference>
<reference evidence="4" key="1">
    <citation type="submission" date="2018-07" db="EMBL/GenBank/DDBJ databases">
        <title>Genome sequencing of Paracoccus sp. SC2-6.</title>
        <authorList>
            <person name="Heo J."/>
            <person name="Kim S.-J."/>
            <person name="Kwon S.-W."/>
        </authorList>
    </citation>
    <scope>NUCLEOTIDE SEQUENCE [LARGE SCALE GENOMIC DNA]</scope>
    <source>
        <strain evidence="4">SC2-6</strain>
    </source>
</reference>
<dbReference type="KEGG" id="pars:DRW48_13800"/>
<keyword evidence="2" id="KW-0812">Transmembrane</keyword>
<evidence type="ECO:0000256" key="1">
    <source>
        <dbReference type="SAM" id="MobiDB-lite"/>
    </source>
</evidence>
<protein>
    <submittedName>
        <fullName evidence="3">Uncharacterized protein</fullName>
    </submittedName>
</protein>
<dbReference type="EMBL" id="CP030918">
    <property type="protein sequence ID" value="AXC50617.1"/>
    <property type="molecule type" value="Genomic_DNA"/>
</dbReference>
<feature type="region of interest" description="Disordered" evidence="1">
    <location>
        <begin position="49"/>
        <end position="76"/>
    </location>
</feature>
<dbReference type="AlphaFoldDB" id="A0A344PML2"/>